<evidence type="ECO:0000256" key="3">
    <source>
        <dbReference type="ARBA" id="ARBA00022475"/>
    </source>
</evidence>
<feature type="transmembrane region" description="Helical" evidence="7">
    <location>
        <begin position="74"/>
        <end position="98"/>
    </location>
</feature>
<keyword evidence="4 7" id="KW-0812">Transmembrane</keyword>
<keyword evidence="2 7" id="KW-0813">Transport</keyword>
<proteinExistence type="inferred from homology"/>
<keyword evidence="10" id="KW-1185">Reference proteome</keyword>
<comment type="subcellular location">
    <subcellularLocation>
        <location evidence="1 7">Cell membrane</location>
        <topology evidence="1 7">Multi-pass membrane protein</topology>
    </subcellularLocation>
</comment>
<dbReference type="RefSeq" id="WP_133231529.1">
    <property type="nucleotide sequence ID" value="NZ_SMRT01000010.1"/>
</dbReference>
<feature type="transmembrane region" description="Helical" evidence="7">
    <location>
        <begin position="110"/>
        <end position="129"/>
    </location>
</feature>
<evidence type="ECO:0000256" key="7">
    <source>
        <dbReference type="RuleBase" id="RU363032"/>
    </source>
</evidence>
<dbReference type="SUPFAM" id="SSF161098">
    <property type="entry name" value="MetI-like"/>
    <property type="match status" value="1"/>
</dbReference>
<dbReference type="PROSITE" id="PS50928">
    <property type="entry name" value="ABC_TM1"/>
    <property type="match status" value="1"/>
</dbReference>
<reference evidence="9 10" key="1">
    <citation type="submission" date="2019-03" db="EMBL/GenBank/DDBJ databases">
        <title>This is whole genome sequence of Paenibacillus sp MS74 strain.</title>
        <authorList>
            <person name="Trinh H.N."/>
        </authorList>
    </citation>
    <scope>NUCLEOTIDE SEQUENCE [LARGE SCALE GENOMIC DNA]</scope>
    <source>
        <strain evidence="9 10">MS74</strain>
    </source>
</reference>
<name>A0A4R5KJ80_9BACL</name>
<gene>
    <name evidence="9" type="ORF">E1757_20430</name>
</gene>
<keyword evidence="5 7" id="KW-1133">Transmembrane helix</keyword>
<sequence>MLVYFKKIQWKTILLLSPSIVILSLFVLWPTIYTLYLSFFDWNMIAPTKNFVGLANYTDVLTNPNTYKVLVNTFWYIVILLILNFVVPYIFAFVLHLLIRNFKNFFKSAFFLPSFISLVVGSILATWILNPISGPLARIAQSIGLSIPNWSQTQGLVIVVISLVVTWKVFGYNFITLYAAISGISNEVIEAAKLDNIPSWRILKDIVMPMSSSTGVYILIMTIVTGLQYVYSPVKVITQGGPDSASSNLIYQSYHLAFDIYSTGTSAAFSILTLGLFVLLLFLEFWFVERRVHYEN</sequence>
<accession>A0A4R5KJ80</accession>
<organism evidence="9 10">
    <name type="scientific">Paenibacillus piri</name>
    <dbReference type="NCBI Taxonomy" id="2547395"/>
    <lineage>
        <taxon>Bacteria</taxon>
        <taxon>Bacillati</taxon>
        <taxon>Bacillota</taxon>
        <taxon>Bacilli</taxon>
        <taxon>Bacillales</taxon>
        <taxon>Paenibacillaceae</taxon>
        <taxon>Paenibacillus</taxon>
    </lineage>
</organism>
<dbReference type="Proteomes" id="UP000295636">
    <property type="component" value="Unassembled WGS sequence"/>
</dbReference>
<dbReference type="OrthoDB" id="9788108at2"/>
<dbReference type="EMBL" id="SMRT01000010">
    <property type="protein sequence ID" value="TDF95476.1"/>
    <property type="molecule type" value="Genomic_DNA"/>
</dbReference>
<dbReference type="PANTHER" id="PTHR30193:SF37">
    <property type="entry name" value="INNER MEMBRANE ABC TRANSPORTER PERMEASE PROTEIN YCJO"/>
    <property type="match status" value="1"/>
</dbReference>
<evidence type="ECO:0000313" key="9">
    <source>
        <dbReference type="EMBL" id="TDF95476.1"/>
    </source>
</evidence>
<dbReference type="GO" id="GO:0055085">
    <property type="term" value="P:transmembrane transport"/>
    <property type="evidence" value="ECO:0007669"/>
    <property type="project" value="InterPro"/>
</dbReference>
<feature type="transmembrane region" description="Helical" evidence="7">
    <location>
        <begin position="12"/>
        <end position="36"/>
    </location>
</feature>
<dbReference type="CDD" id="cd06261">
    <property type="entry name" value="TM_PBP2"/>
    <property type="match status" value="1"/>
</dbReference>
<dbReference type="InterPro" id="IPR000515">
    <property type="entry name" value="MetI-like"/>
</dbReference>
<dbReference type="GO" id="GO:0005886">
    <property type="term" value="C:plasma membrane"/>
    <property type="evidence" value="ECO:0007669"/>
    <property type="project" value="UniProtKB-SubCell"/>
</dbReference>
<evidence type="ECO:0000256" key="4">
    <source>
        <dbReference type="ARBA" id="ARBA00022692"/>
    </source>
</evidence>
<evidence type="ECO:0000256" key="5">
    <source>
        <dbReference type="ARBA" id="ARBA00022989"/>
    </source>
</evidence>
<feature type="transmembrane region" description="Helical" evidence="7">
    <location>
        <begin position="267"/>
        <end position="288"/>
    </location>
</feature>
<dbReference type="Gene3D" id="1.10.3720.10">
    <property type="entry name" value="MetI-like"/>
    <property type="match status" value="1"/>
</dbReference>
<comment type="caution">
    <text evidence="9">The sequence shown here is derived from an EMBL/GenBank/DDBJ whole genome shotgun (WGS) entry which is preliminary data.</text>
</comment>
<feature type="transmembrane region" description="Helical" evidence="7">
    <location>
        <begin position="214"/>
        <end position="231"/>
    </location>
</feature>
<comment type="similarity">
    <text evidence="7">Belongs to the binding-protein-dependent transport system permease family.</text>
</comment>
<feature type="domain" description="ABC transmembrane type-1" evidence="8">
    <location>
        <begin position="70"/>
        <end position="282"/>
    </location>
</feature>
<evidence type="ECO:0000259" key="8">
    <source>
        <dbReference type="PROSITE" id="PS50928"/>
    </source>
</evidence>
<evidence type="ECO:0000313" key="10">
    <source>
        <dbReference type="Proteomes" id="UP000295636"/>
    </source>
</evidence>
<dbReference type="AlphaFoldDB" id="A0A4R5KJ80"/>
<feature type="transmembrane region" description="Helical" evidence="7">
    <location>
        <begin position="155"/>
        <end position="175"/>
    </location>
</feature>
<dbReference type="InterPro" id="IPR051393">
    <property type="entry name" value="ABC_transporter_permease"/>
</dbReference>
<dbReference type="PANTHER" id="PTHR30193">
    <property type="entry name" value="ABC TRANSPORTER PERMEASE PROTEIN"/>
    <property type="match status" value="1"/>
</dbReference>
<keyword evidence="3" id="KW-1003">Cell membrane</keyword>
<evidence type="ECO:0000256" key="1">
    <source>
        <dbReference type="ARBA" id="ARBA00004651"/>
    </source>
</evidence>
<evidence type="ECO:0000256" key="2">
    <source>
        <dbReference type="ARBA" id="ARBA00022448"/>
    </source>
</evidence>
<keyword evidence="6 7" id="KW-0472">Membrane</keyword>
<protein>
    <submittedName>
        <fullName evidence="9">Sugar ABC transporter permease</fullName>
    </submittedName>
</protein>
<evidence type="ECO:0000256" key="6">
    <source>
        <dbReference type="ARBA" id="ARBA00023136"/>
    </source>
</evidence>
<dbReference type="Pfam" id="PF00528">
    <property type="entry name" value="BPD_transp_1"/>
    <property type="match status" value="1"/>
</dbReference>
<dbReference type="InterPro" id="IPR035906">
    <property type="entry name" value="MetI-like_sf"/>
</dbReference>